<feature type="compositionally biased region" description="Low complexity" evidence="1">
    <location>
        <begin position="73"/>
        <end position="107"/>
    </location>
</feature>
<organism evidence="2 3">
    <name type="scientific">Mucor flavus</name>
    <dbReference type="NCBI Taxonomy" id="439312"/>
    <lineage>
        <taxon>Eukaryota</taxon>
        <taxon>Fungi</taxon>
        <taxon>Fungi incertae sedis</taxon>
        <taxon>Mucoromycota</taxon>
        <taxon>Mucoromycotina</taxon>
        <taxon>Mucoromycetes</taxon>
        <taxon>Mucorales</taxon>
        <taxon>Mucorineae</taxon>
        <taxon>Mucoraceae</taxon>
        <taxon>Mucor</taxon>
    </lineage>
</organism>
<dbReference type="Proteomes" id="UP001473302">
    <property type="component" value="Unassembled WGS sequence"/>
</dbReference>
<evidence type="ECO:0000256" key="1">
    <source>
        <dbReference type="SAM" id="MobiDB-lite"/>
    </source>
</evidence>
<reference evidence="2 3" key="1">
    <citation type="submission" date="2024-04" db="EMBL/GenBank/DDBJ databases">
        <title>genome sequences of Mucor flavus KT1a and Helicostylum pulchrum KT1b strains isolated from the surface of a dry-aged beef.</title>
        <authorList>
            <person name="Toyotome T."/>
            <person name="Hosono M."/>
            <person name="Torimaru M."/>
            <person name="Fukuda K."/>
            <person name="Mikami N."/>
        </authorList>
    </citation>
    <scope>NUCLEOTIDE SEQUENCE [LARGE SCALE GENOMIC DNA]</scope>
    <source>
        <strain evidence="2 3">KT1a</strain>
    </source>
</reference>
<name>A0ABP9Z804_9FUNG</name>
<dbReference type="EMBL" id="BAABUK010000025">
    <property type="protein sequence ID" value="GAA5815257.1"/>
    <property type="molecule type" value="Genomic_DNA"/>
</dbReference>
<evidence type="ECO:0000313" key="3">
    <source>
        <dbReference type="Proteomes" id="UP001473302"/>
    </source>
</evidence>
<evidence type="ECO:0000313" key="2">
    <source>
        <dbReference type="EMBL" id="GAA5815257.1"/>
    </source>
</evidence>
<accession>A0ABP9Z804</accession>
<feature type="compositionally biased region" description="Low complexity" evidence="1">
    <location>
        <begin position="124"/>
        <end position="149"/>
    </location>
</feature>
<feature type="compositionally biased region" description="Polar residues" evidence="1">
    <location>
        <begin position="108"/>
        <end position="123"/>
    </location>
</feature>
<sequence length="272" mass="29952">MNYLVMDRASEAAANDLAEVRKLIEGMNALVNSQMQQQQQQLQHVEYPNAMQQQQQQDAAALMATIAAVAQQNNHNPQPNPPVSTNTHTTTNTPTTTTVATTPSINNNTLSTPEQSPQPTTALNTNNTDTPSTATASPTANAETNASTSQQAETQIYSNPAPQAGVIIEVTHLSYNRTLYFQLTQDATIEPMIAWLRLSFTDSAISGMVLQYKGFDGLWKCLLNRDDSLRRILKQSMKGNTMLQMRVPREQDLLSSGYTDRRLLALTKPDSL</sequence>
<comment type="caution">
    <text evidence="2">The sequence shown here is derived from an EMBL/GenBank/DDBJ whole genome shotgun (WGS) entry which is preliminary data.</text>
</comment>
<feature type="region of interest" description="Disordered" evidence="1">
    <location>
        <begin position="73"/>
        <end position="154"/>
    </location>
</feature>
<proteinExistence type="predicted"/>
<protein>
    <submittedName>
        <fullName evidence="2">Uncharacterized protein</fullName>
    </submittedName>
</protein>
<keyword evidence="3" id="KW-1185">Reference proteome</keyword>
<gene>
    <name evidence="2" type="ORF">MFLAVUS_008763</name>
</gene>